<name>A0A409Y3N1_9AGAR</name>
<feature type="transmembrane region" description="Helical" evidence="6">
    <location>
        <begin position="134"/>
        <end position="153"/>
    </location>
</feature>
<organism evidence="7 8">
    <name type="scientific">Gymnopilus dilepis</name>
    <dbReference type="NCBI Taxonomy" id="231916"/>
    <lineage>
        <taxon>Eukaryota</taxon>
        <taxon>Fungi</taxon>
        <taxon>Dikarya</taxon>
        <taxon>Basidiomycota</taxon>
        <taxon>Agaricomycotina</taxon>
        <taxon>Agaricomycetes</taxon>
        <taxon>Agaricomycetidae</taxon>
        <taxon>Agaricales</taxon>
        <taxon>Agaricineae</taxon>
        <taxon>Hymenogastraceae</taxon>
        <taxon>Gymnopilus</taxon>
    </lineage>
</organism>
<dbReference type="GO" id="GO:0007189">
    <property type="term" value="P:adenylate cyclase-activating G protein-coupled receptor signaling pathway"/>
    <property type="evidence" value="ECO:0007669"/>
    <property type="project" value="TreeGrafter"/>
</dbReference>
<dbReference type="OrthoDB" id="100006at2759"/>
<dbReference type="STRING" id="231916.A0A409Y3N1"/>
<dbReference type="PANTHER" id="PTHR23112:SF37">
    <property type="entry name" value="G PROTEIN-COUPLED RECEPTOR GPR1"/>
    <property type="match status" value="1"/>
</dbReference>
<feature type="transmembrane region" description="Helical" evidence="6">
    <location>
        <begin position="101"/>
        <end position="122"/>
    </location>
</feature>
<keyword evidence="4 6" id="KW-0472">Membrane</keyword>
<comment type="subcellular location">
    <subcellularLocation>
        <location evidence="1">Membrane</location>
        <topology evidence="1">Multi-pass membrane protein</topology>
    </subcellularLocation>
</comment>
<accession>A0A409Y3N1</accession>
<protein>
    <submittedName>
        <fullName evidence="7">Uncharacterized protein</fullName>
    </submittedName>
</protein>
<keyword evidence="2 6" id="KW-0812">Transmembrane</keyword>
<feature type="transmembrane region" description="Helical" evidence="6">
    <location>
        <begin position="246"/>
        <end position="264"/>
    </location>
</feature>
<dbReference type="InParanoid" id="A0A409Y3N1"/>
<gene>
    <name evidence="7" type="ORF">CVT26_002316</name>
</gene>
<sequence>MVFTFNERLGIFFTIEGACLSIVAVTSILCFVVYKWLRRTILIWGKGKVLSPDATDSGIFLNLMLADLVQALGTIPNIRWMEQGGITEGHLCTAQAVLKQVGIVGVSMSSLAIAIQTFAVLILRWRTPQHLSKFVIVGIWVFDALVIGIPNIINRNKKYYGNTGYWCWIEDEFRAEQVVTEYLWSWTAGFLMLILYGIMFVVMQGWIVIDEGVYWHKNYTAKQGEAKRRRAIETDEDRTAKAIAKLMLFYPAVYIITVLPNSISRWRTFAGHQSPYQFTLFSNTIFALSGMLNAILFFSTRPDLVKGPSITIESTHDIPLHHRKDSTGYTSSHSFGHLPEHSYTSDLPLSGANKFTPASEFDPMALAPEHQEHYISSPSSHSGSLKPPQHARNPSYYVEYGRSKESSSMLEEDEDYGRLPG</sequence>
<feature type="transmembrane region" description="Helical" evidence="6">
    <location>
        <begin position="12"/>
        <end position="37"/>
    </location>
</feature>
<dbReference type="PANTHER" id="PTHR23112">
    <property type="entry name" value="G PROTEIN-COUPLED RECEPTOR 157-RELATED"/>
    <property type="match status" value="1"/>
</dbReference>
<reference evidence="7 8" key="1">
    <citation type="journal article" date="2018" name="Evol. Lett.">
        <title>Horizontal gene cluster transfer increased hallucinogenic mushroom diversity.</title>
        <authorList>
            <person name="Reynolds H.T."/>
            <person name="Vijayakumar V."/>
            <person name="Gluck-Thaler E."/>
            <person name="Korotkin H.B."/>
            <person name="Matheny P.B."/>
            <person name="Slot J.C."/>
        </authorList>
    </citation>
    <scope>NUCLEOTIDE SEQUENCE [LARGE SCALE GENOMIC DNA]</scope>
    <source>
        <strain evidence="7 8">SRW20</strain>
    </source>
</reference>
<evidence type="ECO:0000313" key="7">
    <source>
        <dbReference type="EMBL" id="PPQ97588.1"/>
    </source>
</evidence>
<dbReference type="CDD" id="cd00637">
    <property type="entry name" value="7tm_classA_rhodopsin-like"/>
    <property type="match status" value="1"/>
</dbReference>
<evidence type="ECO:0000313" key="8">
    <source>
        <dbReference type="Proteomes" id="UP000284706"/>
    </source>
</evidence>
<feature type="transmembrane region" description="Helical" evidence="6">
    <location>
        <begin position="58"/>
        <end position="81"/>
    </location>
</feature>
<dbReference type="Proteomes" id="UP000284706">
    <property type="component" value="Unassembled WGS sequence"/>
</dbReference>
<dbReference type="Gene3D" id="1.20.1070.10">
    <property type="entry name" value="Rhodopsin 7-helix transmembrane proteins"/>
    <property type="match status" value="1"/>
</dbReference>
<dbReference type="Pfam" id="PF00001">
    <property type="entry name" value="7tm_1"/>
    <property type="match status" value="1"/>
</dbReference>
<feature type="transmembrane region" description="Helical" evidence="6">
    <location>
        <begin position="183"/>
        <end position="209"/>
    </location>
</feature>
<feature type="transmembrane region" description="Helical" evidence="6">
    <location>
        <begin position="276"/>
        <end position="298"/>
    </location>
</feature>
<dbReference type="AlphaFoldDB" id="A0A409Y3N1"/>
<dbReference type="SUPFAM" id="SSF81321">
    <property type="entry name" value="Family A G protein-coupled receptor-like"/>
    <property type="match status" value="1"/>
</dbReference>
<evidence type="ECO:0000256" key="3">
    <source>
        <dbReference type="ARBA" id="ARBA00022989"/>
    </source>
</evidence>
<keyword evidence="3 6" id="KW-1133">Transmembrane helix</keyword>
<evidence type="ECO:0000256" key="4">
    <source>
        <dbReference type="ARBA" id="ARBA00023136"/>
    </source>
</evidence>
<evidence type="ECO:0000256" key="6">
    <source>
        <dbReference type="SAM" id="Phobius"/>
    </source>
</evidence>
<comment type="caution">
    <text evidence="7">The sequence shown here is derived from an EMBL/GenBank/DDBJ whole genome shotgun (WGS) entry which is preliminary data.</text>
</comment>
<dbReference type="EMBL" id="NHYE01001223">
    <property type="protein sequence ID" value="PPQ97588.1"/>
    <property type="molecule type" value="Genomic_DNA"/>
</dbReference>
<dbReference type="GO" id="GO:0004930">
    <property type="term" value="F:G protein-coupled receptor activity"/>
    <property type="evidence" value="ECO:0007669"/>
    <property type="project" value="InterPro"/>
</dbReference>
<evidence type="ECO:0000256" key="2">
    <source>
        <dbReference type="ARBA" id="ARBA00022692"/>
    </source>
</evidence>
<evidence type="ECO:0000256" key="5">
    <source>
        <dbReference type="SAM" id="MobiDB-lite"/>
    </source>
</evidence>
<evidence type="ECO:0000256" key="1">
    <source>
        <dbReference type="ARBA" id="ARBA00004141"/>
    </source>
</evidence>
<dbReference type="GO" id="GO:0005886">
    <property type="term" value="C:plasma membrane"/>
    <property type="evidence" value="ECO:0007669"/>
    <property type="project" value="TreeGrafter"/>
</dbReference>
<dbReference type="InterPro" id="IPR000276">
    <property type="entry name" value="GPCR_Rhodpsn"/>
</dbReference>
<feature type="region of interest" description="Disordered" evidence="5">
    <location>
        <begin position="372"/>
        <end position="421"/>
    </location>
</feature>
<proteinExistence type="predicted"/>
<keyword evidence="8" id="KW-1185">Reference proteome</keyword>